<dbReference type="InterPro" id="IPR040521">
    <property type="entry name" value="KDZ"/>
</dbReference>
<feature type="compositionally biased region" description="Acidic residues" evidence="1">
    <location>
        <begin position="594"/>
        <end position="607"/>
    </location>
</feature>
<feature type="region of interest" description="Disordered" evidence="1">
    <location>
        <begin position="592"/>
        <end position="632"/>
    </location>
</feature>
<dbReference type="STRING" id="200324.A0A2N5UKT3"/>
<dbReference type="PANTHER" id="PTHR33096:SF1">
    <property type="entry name" value="CXC1-LIKE CYSTEINE CLUSTER ASSOCIATED WITH KDZ TRANSPOSASES DOMAIN-CONTAINING PROTEIN"/>
    <property type="match status" value="1"/>
</dbReference>
<evidence type="ECO:0000313" key="4">
    <source>
        <dbReference type="Proteomes" id="UP000235388"/>
    </source>
</evidence>
<proteinExistence type="predicted"/>
<feature type="compositionally biased region" description="Acidic residues" evidence="1">
    <location>
        <begin position="614"/>
        <end position="632"/>
    </location>
</feature>
<dbReference type="Pfam" id="PF18758">
    <property type="entry name" value="KDZ"/>
    <property type="match status" value="1"/>
</dbReference>
<comment type="caution">
    <text evidence="3">The sequence shown here is derived from an EMBL/GenBank/DDBJ whole genome shotgun (WGS) entry which is preliminary data.</text>
</comment>
<dbReference type="AlphaFoldDB" id="A0A2N5UKT3"/>
<evidence type="ECO:0000313" key="3">
    <source>
        <dbReference type="EMBL" id="PLW38267.1"/>
    </source>
</evidence>
<evidence type="ECO:0000259" key="2">
    <source>
        <dbReference type="Pfam" id="PF18802"/>
    </source>
</evidence>
<sequence>MVSRSHKFHRASRLPARKTRIQRQYRLRKKKEAEEEIASLIADNARQKQEHSSQMQIGNPPDFAEDYSADRGGYDGPSYWKIKQQKKLNNWSDLFGTLFPAYTHLKRITNDWTSPDSLDNKTHKICSCQGHSPTMRQIDLIDLFGQKRVLFPFCSCTPDPVQILAHGYLASTPVYPQTTFSLHLLNFHHLMWNLCNTATAPFAKVLRRWNESLSMRLCSKSPKHAFHPQQLGRNLSGSIEIYRTLIGKHQGVIQQITSSNPQDVLAQQSCPACFGSALPNPSQPADTNSVFICLDGNFQHRHHKRASKNHLPLQTPPTFLAPEEISAANTSILLHEQAQKKNPRTDHCSTQHKAADDKRNASTWKGCDVTGSMGIENLMLTLKRKFCHAYSHQKHNNELLNTLSAEPNKHVQPQSNFSVDFFARQWQMQLDFQTQKQTNKETIKKLAVFFEREEFLKSTINIFIAALASTDSESNKSYAMDLKQIGDLQLAQDAEAAEIGGEFRNLNPKDRDSGLDRVLDDVYGNFNTPGVQNRPGGRYLLLGGDLWMYQVQHEELLWSWHFTLQDEWLNTIERLIQPEEAMLNSGTSTTLDAGLEDVALENQDSDGENNQGPTEDDVVTDDEDGELINDGA</sequence>
<dbReference type="Pfam" id="PF18802">
    <property type="entry name" value="CxC1"/>
    <property type="match status" value="1"/>
</dbReference>
<feature type="domain" description="CxC1-like cysteine cluster associated with KDZ transposases" evidence="2">
    <location>
        <begin position="111"/>
        <end position="214"/>
    </location>
</feature>
<dbReference type="PANTHER" id="PTHR33096">
    <property type="entry name" value="CXC2 DOMAIN-CONTAINING PROTEIN"/>
    <property type="match status" value="1"/>
</dbReference>
<dbReference type="EMBL" id="PGCJ01000210">
    <property type="protein sequence ID" value="PLW38267.1"/>
    <property type="molecule type" value="Genomic_DNA"/>
</dbReference>
<accession>A0A2N5UKT3</accession>
<dbReference type="OrthoDB" id="2506489at2759"/>
<gene>
    <name evidence="3" type="ORF">PCANC_14905</name>
</gene>
<feature type="region of interest" description="Disordered" evidence="1">
    <location>
        <begin position="1"/>
        <end position="23"/>
    </location>
</feature>
<dbReference type="Proteomes" id="UP000235388">
    <property type="component" value="Unassembled WGS sequence"/>
</dbReference>
<reference evidence="3 4" key="1">
    <citation type="submission" date="2017-11" db="EMBL/GenBank/DDBJ databases">
        <title>De novo assembly and phasing of dikaryotic genomes from two isolates of Puccinia coronata f. sp. avenae, the causal agent of oat crown rust.</title>
        <authorList>
            <person name="Miller M.E."/>
            <person name="Zhang Y."/>
            <person name="Omidvar V."/>
            <person name="Sperschneider J."/>
            <person name="Schwessinger B."/>
            <person name="Raley C."/>
            <person name="Palmer J.M."/>
            <person name="Garnica D."/>
            <person name="Upadhyaya N."/>
            <person name="Rathjen J."/>
            <person name="Taylor J.M."/>
            <person name="Park R.F."/>
            <person name="Dodds P.N."/>
            <person name="Hirsch C.D."/>
            <person name="Kianian S.F."/>
            <person name="Figueroa M."/>
        </authorList>
    </citation>
    <scope>NUCLEOTIDE SEQUENCE [LARGE SCALE GENOMIC DNA]</scope>
    <source>
        <strain evidence="3">12NC29</strain>
    </source>
</reference>
<keyword evidence="4" id="KW-1185">Reference proteome</keyword>
<protein>
    <recommendedName>
        <fullName evidence="2">CxC1-like cysteine cluster associated with KDZ transposases domain-containing protein</fullName>
    </recommendedName>
</protein>
<evidence type="ECO:0000256" key="1">
    <source>
        <dbReference type="SAM" id="MobiDB-lite"/>
    </source>
</evidence>
<name>A0A2N5UKT3_9BASI</name>
<dbReference type="InterPro" id="IPR041320">
    <property type="entry name" value="CxC1"/>
</dbReference>
<organism evidence="3 4">
    <name type="scientific">Puccinia coronata f. sp. avenae</name>
    <dbReference type="NCBI Taxonomy" id="200324"/>
    <lineage>
        <taxon>Eukaryota</taxon>
        <taxon>Fungi</taxon>
        <taxon>Dikarya</taxon>
        <taxon>Basidiomycota</taxon>
        <taxon>Pucciniomycotina</taxon>
        <taxon>Pucciniomycetes</taxon>
        <taxon>Pucciniales</taxon>
        <taxon>Pucciniaceae</taxon>
        <taxon>Puccinia</taxon>
    </lineage>
</organism>